<keyword evidence="1" id="KW-0677">Repeat</keyword>
<feature type="domain" description="SLH" evidence="3">
    <location>
        <begin position="728"/>
        <end position="788"/>
    </location>
</feature>
<gene>
    <name evidence="4" type="ORF">SAMN02745168_2361</name>
</gene>
<dbReference type="Gene3D" id="2.60.40.1120">
    <property type="entry name" value="Carboxypeptidase-like, regulatory domain"/>
    <property type="match status" value="1"/>
</dbReference>
<feature type="domain" description="SLH" evidence="3">
    <location>
        <begin position="853"/>
        <end position="905"/>
    </location>
</feature>
<dbReference type="GO" id="GO:0005615">
    <property type="term" value="C:extracellular space"/>
    <property type="evidence" value="ECO:0007669"/>
    <property type="project" value="TreeGrafter"/>
</dbReference>
<reference evidence="4 5" key="1">
    <citation type="submission" date="2017-04" db="EMBL/GenBank/DDBJ databases">
        <authorList>
            <person name="Afonso C.L."/>
            <person name="Miller P.J."/>
            <person name="Scott M.A."/>
            <person name="Spackman E."/>
            <person name="Goraichik I."/>
            <person name="Dimitrov K.M."/>
            <person name="Suarez D.L."/>
            <person name="Swayne D.E."/>
        </authorList>
    </citation>
    <scope>NUCLEOTIDE SEQUENCE [LARGE SCALE GENOMIC DNA]</scope>
    <source>
        <strain evidence="4 5">DSM 12816</strain>
    </source>
</reference>
<evidence type="ECO:0000313" key="4">
    <source>
        <dbReference type="EMBL" id="SMC76134.1"/>
    </source>
</evidence>
<dbReference type="InterPro" id="IPR051588">
    <property type="entry name" value="Cobalamin_Transport"/>
</dbReference>
<dbReference type="InterPro" id="IPR001119">
    <property type="entry name" value="SLH_dom"/>
</dbReference>
<name>A0A1W2BTT0_9FIRM</name>
<dbReference type="SUPFAM" id="SSF48239">
    <property type="entry name" value="Terpenoid cyclases/Protein prenyltransferases"/>
    <property type="match status" value="1"/>
</dbReference>
<dbReference type="PANTHER" id="PTHR10559">
    <property type="entry name" value="TRANSCOBALAMIN-1/GASTRIC INTRINSIC FACTOR"/>
    <property type="match status" value="1"/>
</dbReference>
<sequence>MKKTLCKSGLSLFLVLLLVLSPLSLSARAASFTDSDYAAAVDTTANTYKDSYSGPSDSIFPWLIMTLGRSDAKFSTTYLASAATRTFYYDQLDVVEAGTSASGIAKAILALSAMGFDATALDTNGAGATIDAVGTLLHLEDGSFQSADNSEIYVNTLCYALLALDCGAYPDTAMSWDYALSQMVDTAVQNREHLKDAILDAQDSGGGWAWDGGSNVDTNTTAVAVTALAPYYSGDAGVEAAVNKALAWLKTQYLPAGFGYISDYGADASSTALVILALLSMGTDPCTYEYAVGSAADLMEALMAFRGDAGMIGADNNAFYNEQGARAVLAYREFLGLTTTAPVRYYIFGNYATDFNANLFILSDGTGGGSGETQVNSRSASVRIESGDATLLPKTSVTVTNQSPDLSPYGLTYDYLIPSAMHAMVSAMASRGLSVSSPDFMAAGGYITVIGGLAASDTAPRSYWSFYINNQAATLGAANYALVNGDSVVFYLASCDDNWSIINRYAYFIQESLSCLTGQNVSLTLLDETGNAVSGAELLVSTAGGSSAETATDIITDENGQASLSFSGAGTYLVSAQKIVDSVNTISRPYCRVSVSEPYVPSYINVTLSVTGVNGILLSSRTVTVAEGSSAFDALHSALSAAGVDLEYTGSGSTAYVVSIGGLAAFDYGDNSGWLYFVNGVAPSVGCGAYTLSAGDTVEFRYTEDWQAGSSAAGGEEEETSIDADAVLSPFADGDSVSSWAREGMARAVSLEILRGDDTGAIRPQDAVTRGEFCAMLLRTLGWAVPDTYSPRFSDATEQDWYWPWVQAAADMGIITGTGGGHFRPGDPVTRQDMAVMLSRAFAVENGDTPTVFSDRDEASAYALDAVEALASAGLMEGNGEEFLPLASATREMAAVVLVRCLDRD</sequence>
<evidence type="ECO:0000259" key="3">
    <source>
        <dbReference type="PROSITE" id="PS51272"/>
    </source>
</evidence>
<organism evidence="4 5">
    <name type="scientific">Papillibacter cinnamivorans DSM 12816</name>
    <dbReference type="NCBI Taxonomy" id="1122930"/>
    <lineage>
        <taxon>Bacteria</taxon>
        <taxon>Bacillati</taxon>
        <taxon>Bacillota</taxon>
        <taxon>Clostridia</taxon>
        <taxon>Eubacteriales</taxon>
        <taxon>Oscillospiraceae</taxon>
        <taxon>Papillibacter</taxon>
    </lineage>
</organism>
<proteinExistence type="predicted"/>
<dbReference type="InterPro" id="IPR027954">
    <property type="entry name" value="Transcobalamin-like_C"/>
</dbReference>
<dbReference type="GO" id="GO:0031419">
    <property type="term" value="F:cobalamin binding"/>
    <property type="evidence" value="ECO:0007669"/>
    <property type="project" value="TreeGrafter"/>
</dbReference>
<evidence type="ECO:0000256" key="1">
    <source>
        <dbReference type="ARBA" id="ARBA00022737"/>
    </source>
</evidence>
<evidence type="ECO:0000313" key="5">
    <source>
        <dbReference type="Proteomes" id="UP000192790"/>
    </source>
</evidence>
<feature type="chain" id="PRO_5012438853" evidence="2">
    <location>
        <begin position="30"/>
        <end position="905"/>
    </location>
</feature>
<keyword evidence="5" id="KW-1185">Reference proteome</keyword>
<evidence type="ECO:0000256" key="2">
    <source>
        <dbReference type="SAM" id="SignalP"/>
    </source>
</evidence>
<dbReference type="STRING" id="1122930.SAMN02745168_2361"/>
<feature type="signal peptide" evidence="2">
    <location>
        <begin position="1"/>
        <end position="29"/>
    </location>
</feature>
<accession>A0A1W2BTT0</accession>
<dbReference type="AlphaFoldDB" id="A0A1W2BTT0"/>
<dbReference type="Pfam" id="PF14478">
    <property type="entry name" value="DUF4430"/>
    <property type="match status" value="2"/>
</dbReference>
<dbReference type="GO" id="GO:0015889">
    <property type="term" value="P:cobalamin transport"/>
    <property type="evidence" value="ECO:0007669"/>
    <property type="project" value="TreeGrafter"/>
</dbReference>
<dbReference type="EMBL" id="FWXW01000006">
    <property type="protein sequence ID" value="SMC76134.1"/>
    <property type="molecule type" value="Genomic_DNA"/>
</dbReference>
<dbReference type="Gene3D" id="1.50.10.20">
    <property type="match status" value="1"/>
</dbReference>
<dbReference type="Gene3D" id="2.170.130.30">
    <property type="match status" value="2"/>
</dbReference>
<dbReference type="PROSITE" id="PS51272">
    <property type="entry name" value="SLH"/>
    <property type="match status" value="3"/>
</dbReference>
<feature type="domain" description="SLH" evidence="3">
    <location>
        <begin position="789"/>
        <end position="852"/>
    </location>
</feature>
<dbReference type="Pfam" id="PF00395">
    <property type="entry name" value="SLH"/>
    <property type="match status" value="3"/>
</dbReference>
<dbReference type="RefSeq" id="WP_084235039.1">
    <property type="nucleotide sequence ID" value="NZ_FWXW01000006.1"/>
</dbReference>
<protein>
    <submittedName>
        <fullName evidence="4">S-layer homology domain-containing protein</fullName>
    </submittedName>
</protein>
<dbReference type="Proteomes" id="UP000192790">
    <property type="component" value="Unassembled WGS sequence"/>
</dbReference>
<dbReference type="OrthoDB" id="2356646at2"/>
<dbReference type="PANTHER" id="PTHR10559:SF18">
    <property type="entry name" value="TRANSCOBALAMIN II"/>
    <property type="match status" value="1"/>
</dbReference>
<keyword evidence="2" id="KW-0732">Signal</keyword>
<dbReference type="InterPro" id="IPR008930">
    <property type="entry name" value="Terpenoid_cyclase/PrenylTrfase"/>
</dbReference>